<organism evidence="4 5">
    <name type="scientific">Saccharopolyspora thermophila</name>
    <dbReference type="NCBI Taxonomy" id="89367"/>
    <lineage>
        <taxon>Bacteria</taxon>
        <taxon>Bacillati</taxon>
        <taxon>Actinomycetota</taxon>
        <taxon>Actinomycetes</taxon>
        <taxon>Pseudonocardiales</taxon>
        <taxon>Pseudonocardiaceae</taxon>
        <taxon>Saccharopolyspora</taxon>
    </lineage>
</organism>
<feature type="transmembrane region" description="Helical" evidence="2">
    <location>
        <begin position="48"/>
        <end position="67"/>
    </location>
</feature>
<reference evidence="4" key="3">
    <citation type="submission" date="2020-09" db="EMBL/GenBank/DDBJ databases">
        <authorList>
            <person name="Sun Q."/>
            <person name="Zhou Y."/>
        </authorList>
    </citation>
    <scope>NUCLEOTIDE SEQUENCE</scope>
    <source>
        <strain evidence="4">CGMCC 4.7206</strain>
    </source>
</reference>
<sequence length="181" mass="19751">MARDADRDGSAAGASAILKRIDPFVWLPVVPLLLLAVVVLIVGVPELAAILAVGGLLLLGFDLWVNSRKRRGAAGRRPARRRDDDDLDLDFEPAPRTPSRRSQQRPAERAAMPRASGPQRTAQRNPNAQRNPHAQRNPNIQRAANPPQQRGANPPRRTAAPTRQAPRPQQRPAGGRPGGRR</sequence>
<reference evidence="4 5" key="1">
    <citation type="journal article" date="2014" name="Int. J. Syst. Evol. Microbiol.">
        <title>Complete genome sequence of Corynebacterium casei LMG S-19264T (=DSM 44701T), isolated from a smear-ripened cheese.</title>
        <authorList>
            <consortium name="US DOE Joint Genome Institute (JGI-PGF)"/>
            <person name="Walter F."/>
            <person name="Albersmeier A."/>
            <person name="Kalinowski J."/>
            <person name="Ruckert C."/>
        </authorList>
    </citation>
    <scope>NUCLEOTIDE SEQUENCE [LARGE SCALE GENOMIC DNA]</scope>
    <source>
        <strain evidence="4 5">CGMCC 4.7206</strain>
    </source>
</reference>
<dbReference type="EMBL" id="BAAAHC010000001">
    <property type="protein sequence ID" value="GAA0503466.1"/>
    <property type="molecule type" value="Genomic_DNA"/>
</dbReference>
<dbReference type="Proteomes" id="UP000597989">
    <property type="component" value="Unassembled WGS sequence"/>
</dbReference>
<evidence type="ECO:0000313" key="4">
    <source>
        <dbReference type="EMBL" id="GGI88010.1"/>
    </source>
</evidence>
<dbReference type="AlphaFoldDB" id="A0A917NC63"/>
<gene>
    <name evidence="3" type="ORF">GCM10009545_01410</name>
    <name evidence="4" type="ORF">GCM10011581_26420</name>
</gene>
<dbReference type="EMBL" id="BMMT01000008">
    <property type="protein sequence ID" value="GGI88010.1"/>
    <property type="molecule type" value="Genomic_DNA"/>
</dbReference>
<evidence type="ECO:0000313" key="6">
    <source>
        <dbReference type="Proteomes" id="UP001500220"/>
    </source>
</evidence>
<proteinExistence type="predicted"/>
<evidence type="ECO:0000256" key="2">
    <source>
        <dbReference type="SAM" id="Phobius"/>
    </source>
</evidence>
<feature type="compositionally biased region" description="Low complexity" evidence="1">
    <location>
        <begin position="150"/>
        <end position="174"/>
    </location>
</feature>
<feature type="compositionally biased region" description="Basic residues" evidence="1">
    <location>
        <begin position="70"/>
        <end position="80"/>
    </location>
</feature>
<feature type="transmembrane region" description="Helical" evidence="2">
    <location>
        <begin position="24"/>
        <end position="42"/>
    </location>
</feature>
<keyword evidence="2" id="KW-1133">Transmembrane helix</keyword>
<evidence type="ECO:0000313" key="3">
    <source>
        <dbReference type="EMBL" id="GAA0503466.1"/>
    </source>
</evidence>
<dbReference type="RefSeq" id="WP_188987643.1">
    <property type="nucleotide sequence ID" value="NZ_BAAAHC010000001.1"/>
</dbReference>
<name>A0A917NC63_9PSEU</name>
<evidence type="ECO:0000256" key="1">
    <source>
        <dbReference type="SAM" id="MobiDB-lite"/>
    </source>
</evidence>
<reference evidence="3 6" key="2">
    <citation type="journal article" date="2019" name="Int. J. Syst. Evol. Microbiol.">
        <title>The Global Catalogue of Microorganisms (GCM) 10K type strain sequencing project: providing services to taxonomists for standard genome sequencing and annotation.</title>
        <authorList>
            <consortium name="The Broad Institute Genomics Platform"/>
            <consortium name="The Broad Institute Genome Sequencing Center for Infectious Disease"/>
            <person name="Wu L."/>
            <person name="Ma J."/>
        </authorList>
    </citation>
    <scope>NUCLEOTIDE SEQUENCE [LARGE SCALE GENOMIC DNA]</scope>
    <source>
        <strain evidence="3 6">JCM 10664</strain>
    </source>
</reference>
<comment type="caution">
    <text evidence="4">The sequence shown here is derived from an EMBL/GenBank/DDBJ whole genome shotgun (WGS) entry which is preliminary data.</text>
</comment>
<keyword evidence="2" id="KW-0812">Transmembrane</keyword>
<feature type="compositionally biased region" description="Polar residues" evidence="1">
    <location>
        <begin position="118"/>
        <end position="148"/>
    </location>
</feature>
<feature type="region of interest" description="Disordered" evidence="1">
    <location>
        <begin position="70"/>
        <end position="181"/>
    </location>
</feature>
<keyword evidence="6" id="KW-1185">Reference proteome</keyword>
<protein>
    <submittedName>
        <fullName evidence="4">Uncharacterized protein</fullName>
    </submittedName>
</protein>
<keyword evidence="2" id="KW-0472">Membrane</keyword>
<accession>A0A917NC63</accession>
<reference evidence="3" key="4">
    <citation type="submission" date="2023-12" db="EMBL/GenBank/DDBJ databases">
        <authorList>
            <person name="Sun Q."/>
            <person name="Inoue M."/>
        </authorList>
    </citation>
    <scope>NUCLEOTIDE SEQUENCE</scope>
    <source>
        <strain evidence="3">JCM 10664</strain>
    </source>
</reference>
<evidence type="ECO:0000313" key="5">
    <source>
        <dbReference type="Proteomes" id="UP000597989"/>
    </source>
</evidence>
<dbReference type="Proteomes" id="UP001500220">
    <property type="component" value="Unassembled WGS sequence"/>
</dbReference>